<accession>T1JQI9</accession>
<reference evidence="1" key="2">
    <citation type="submission" date="2015-06" db="UniProtKB">
        <authorList>
            <consortium name="EnsemblMetazoa"/>
        </authorList>
    </citation>
    <scope>IDENTIFICATION</scope>
</reference>
<sequence length="39" mass="4987">MKIDREKGIYQNKKPYEFRKIISKGKKERSIRYWMDRYC</sequence>
<evidence type="ECO:0000313" key="1">
    <source>
        <dbReference type="EnsemblMetazoa" id="tetur01g03370.1"/>
    </source>
</evidence>
<name>T1JQI9_TETUR</name>
<reference evidence="2" key="1">
    <citation type="submission" date="2011-08" db="EMBL/GenBank/DDBJ databases">
        <authorList>
            <person name="Rombauts S."/>
        </authorList>
    </citation>
    <scope>NUCLEOTIDE SEQUENCE</scope>
    <source>
        <strain evidence="2">London</strain>
    </source>
</reference>
<protein>
    <submittedName>
        <fullName evidence="1">Uncharacterized protein</fullName>
    </submittedName>
</protein>
<evidence type="ECO:0000313" key="2">
    <source>
        <dbReference type="Proteomes" id="UP000015104"/>
    </source>
</evidence>
<dbReference type="EnsemblMetazoa" id="tetur01g03370.1">
    <property type="protein sequence ID" value="tetur01g03370.1"/>
    <property type="gene ID" value="tetur01g03370"/>
</dbReference>
<dbReference type="Proteomes" id="UP000015104">
    <property type="component" value="Unassembled WGS sequence"/>
</dbReference>
<dbReference type="EMBL" id="CAEY01000437">
    <property type="status" value="NOT_ANNOTATED_CDS"/>
    <property type="molecule type" value="Genomic_DNA"/>
</dbReference>
<proteinExistence type="predicted"/>
<dbReference type="HOGENOM" id="CLU_3320592_0_0_1"/>
<dbReference type="AlphaFoldDB" id="T1JQI9"/>
<organism evidence="1 2">
    <name type="scientific">Tetranychus urticae</name>
    <name type="common">Two-spotted spider mite</name>
    <dbReference type="NCBI Taxonomy" id="32264"/>
    <lineage>
        <taxon>Eukaryota</taxon>
        <taxon>Metazoa</taxon>
        <taxon>Ecdysozoa</taxon>
        <taxon>Arthropoda</taxon>
        <taxon>Chelicerata</taxon>
        <taxon>Arachnida</taxon>
        <taxon>Acari</taxon>
        <taxon>Acariformes</taxon>
        <taxon>Trombidiformes</taxon>
        <taxon>Prostigmata</taxon>
        <taxon>Eleutherengona</taxon>
        <taxon>Raphignathae</taxon>
        <taxon>Tetranychoidea</taxon>
        <taxon>Tetranychidae</taxon>
        <taxon>Tetranychus</taxon>
    </lineage>
</organism>
<keyword evidence="2" id="KW-1185">Reference proteome</keyword>